<evidence type="ECO:0000313" key="3">
    <source>
        <dbReference type="Proteomes" id="UP001259832"/>
    </source>
</evidence>
<dbReference type="AlphaFoldDB" id="A0AAD9GPZ0"/>
<feature type="compositionally biased region" description="Polar residues" evidence="1">
    <location>
        <begin position="87"/>
        <end position="106"/>
    </location>
</feature>
<dbReference type="EMBL" id="JASMQC010000010">
    <property type="protein sequence ID" value="KAK1942326.1"/>
    <property type="molecule type" value="Genomic_DNA"/>
</dbReference>
<organism evidence="2 3">
    <name type="scientific">Phytophthora citrophthora</name>
    <dbReference type="NCBI Taxonomy" id="4793"/>
    <lineage>
        <taxon>Eukaryota</taxon>
        <taxon>Sar</taxon>
        <taxon>Stramenopiles</taxon>
        <taxon>Oomycota</taxon>
        <taxon>Peronosporomycetes</taxon>
        <taxon>Peronosporales</taxon>
        <taxon>Peronosporaceae</taxon>
        <taxon>Phytophthora</taxon>
    </lineage>
</organism>
<feature type="region of interest" description="Disordered" evidence="1">
    <location>
        <begin position="87"/>
        <end position="108"/>
    </location>
</feature>
<accession>A0AAD9GPZ0</accession>
<proteinExistence type="predicted"/>
<name>A0AAD9GPZ0_9STRA</name>
<reference evidence="2" key="1">
    <citation type="submission" date="2023-08" db="EMBL/GenBank/DDBJ databases">
        <title>Reference Genome Resource for the Citrus Pathogen Phytophthora citrophthora.</title>
        <authorList>
            <person name="Moller H."/>
            <person name="Coetzee B."/>
            <person name="Rose L.J."/>
            <person name="Van Niekerk J.M."/>
        </authorList>
    </citation>
    <scope>NUCLEOTIDE SEQUENCE</scope>
    <source>
        <strain evidence="2">STE-U-9442</strain>
    </source>
</reference>
<protein>
    <submittedName>
        <fullName evidence="2">Uncharacterized protein</fullName>
    </submittedName>
</protein>
<evidence type="ECO:0000256" key="1">
    <source>
        <dbReference type="SAM" id="MobiDB-lite"/>
    </source>
</evidence>
<gene>
    <name evidence="2" type="ORF">P3T76_006648</name>
</gene>
<keyword evidence="3" id="KW-1185">Reference proteome</keyword>
<sequence length="127" mass="14000">MEILRRIPMQGKLLACSTDIEHVLNQLEGSDTVEPSDLEAEIKALRNATELKIQAIESQISTKASKQNHSDRGDGISWQAVDRIQTNVESGPNNPSFTSGEATESYLDSKSRLEPVDWTVSLVSCNQ</sequence>
<dbReference type="Proteomes" id="UP001259832">
    <property type="component" value="Unassembled WGS sequence"/>
</dbReference>
<comment type="caution">
    <text evidence="2">The sequence shown here is derived from an EMBL/GenBank/DDBJ whole genome shotgun (WGS) entry which is preliminary data.</text>
</comment>
<evidence type="ECO:0000313" key="2">
    <source>
        <dbReference type="EMBL" id="KAK1942326.1"/>
    </source>
</evidence>